<evidence type="ECO:0000256" key="7">
    <source>
        <dbReference type="ARBA" id="ARBA00022723"/>
    </source>
</evidence>
<feature type="binding site" evidence="18">
    <location>
        <position position="156"/>
    </location>
    <ligand>
        <name>UDP-N-acetyl-alpha-D-glucosamine</name>
        <dbReference type="ChEBI" id="CHEBI:57705"/>
    </ligand>
</feature>
<evidence type="ECO:0000259" key="19">
    <source>
        <dbReference type="Pfam" id="PF12804"/>
    </source>
</evidence>
<evidence type="ECO:0000256" key="16">
    <source>
        <dbReference type="ARBA" id="ARBA00048493"/>
    </source>
</evidence>
<dbReference type="Pfam" id="PF12804">
    <property type="entry name" value="NTP_transf_3"/>
    <property type="match status" value="1"/>
</dbReference>
<evidence type="ECO:0000256" key="17">
    <source>
        <dbReference type="ARBA" id="ARBA00049628"/>
    </source>
</evidence>
<evidence type="ECO:0000256" key="5">
    <source>
        <dbReference type="ARBA" id="ARBA00022679"/>
    </source>
</evidence>
<dbReference type="InterPro" id="IPR029044">
    <property type="entry name" value="Nucleotide-diphossugar_trans"/>
</dbReference>
<evidence type="ECO:0000256" key="4">
    <source>
        <dbReference type="ARBA" id="ARBA00022490"/>
    </source>
</evidence>
<feature type="binding site" evidence="18">
    <location>
        <position position="350"/>
    </location>
    <ligand>
        <name>UDP-N-acetyl-alpha-D-glucosamine</name>
        <dbReference type="ChEBI" id="CHEBI:57705"/>
    </ligand>
</feature>
<dbReference type="OrthoDB" id="9775031at2"/>
<keyword evidence="13 18" id="KW-0012">Acyltransferase</keyword>
<proteinExistence type="inferred from homology"/>
<evidence type="ECO:0000256" key="11">
    <source>
        <dbReference type="ARBA" id="ARBA00022984"/>
    </source>
</evidence>
<organism evidence="20 21">
    <name type="scientific">Afifella marina DSM 2698</name>
    <dbReference type="NCBI Taxonomy" id="1120955"/>
    <lineage>
        <taxon>Bacteria</taxon>
        <taxon>Pseudomonadati</taxon>
        <taxon>Pseudomonadota</taxon>
        <taxon>Alphaproteobacteria</taxon>
        <taxon>Hyphomicrobiales</taxon>
        <taxon>Afifellaceae</taxon>
        <taxon>Afifella</taxon>
    </lineage>
</organism>
<dbReference type="GO" id="GO:0000902">
    <property type="term" value="P:cell morphogenesis"/>
    <property type="evidence" value="ECO:0007669"/>
    <property type="project" value="UniProtKB-UniRule"/>
</dbReference>
<sequence>MSQLTTIILAAGEGTRMRSAYPKVLHPIGGLPMLAFVMRAAQAAGAAHLGVVVGPGHDSVQALVTKETPQAEVFVQGERRGTGHAVMQARPLLERADGVVLVLFGDTPFVTVETISCLAGLIDKGAALAVAGMRPPSPAGYGRLITEEGRLLAIREDKDASPEEKKIGFCNAGLMAFRAADMLSLLEAIDSDNAQGEFYLTDAVAIANQRGLTVKAAEIAFDEVFGVNDRVQLAEAEARFQSARRRQAMMEGVSLVAPETVFFSYDTMLGRDVTVEPNVFFGPGVRVEDGVRVHGFSHLEGCVVKSGAEIGPFARLRPGADVGAKAKVGNFCEVKATTLGDGAKVNHLTYLGDASVGAGTNIGAGTITCNYDGFGKFRTEIGKGAFIGSNSSLIAPLAIGDGAYVGSGSVVTDDVAPDALAIARGRQVEKPGWAKSFRARHEKK</sequence>
<evidence type="ECO:0000313" key="21">
    <source>
        <dbReference type="Proteomes" id="UP000199347"/>
    </source>
</evidence>
<feature type="binding site" evidence="18">
    <location>
        <position position="389"/>
    </location>
    <ligand>
        <name>acetyl-CoA</name>
        <dbReference type="ChEBI" id="CHEBI:57288"/>
    </ligand>
</feature>
<comment type="similarity">
    <text evidence="2 18">In the C-terminal section; belongs to the transferase hexapeptide repeat family.</text>
</comment>
<dbReference type="InterPro" id="IPR038009">
    <property type="entry name" value="GlmU_C_LbH"/>
</dbReference>
<feature type="binding site" evidence="18">
    <location>
        <position position="23"/>
    </location>
    <ligand>
        <name>UDP-N-acetyl-alpha-D-glucosamine</name>
        <dbReference type="ChEBI" id="CHEBI:57705"/>
    </ligand>
</feature>
<feature type="region of interest" description="N-acetyltransferase" evidence="18">
    <location>
        <begin position="252"/>
        <end position="444"/>
    </location>
</feature>
<gene>
    <name evidence="18" type="primary">glmU</name>
    <name evidence="20" type="ORF">SAMN03080610_01998</name>
</gene>
<comment type="subunit">
    <text evidence="18">Homotrimer.</text>
</comment>
<feature type="region of interest" description="Pyrophosphorylase" evidence="18">
    <location>
        <begin position="1"/>
        <end position="230"/>
    </location>
</feature>
<dbReference type="GO" id="GO:0008360">
    <property type="term" value="P:regulation of cell shape"/>
    <property type="evidence" value="ECO:0007669"/>
    <property type="project" value="UniProtKB-KW"/>
</dbReference>
<comment type="subcellular location">
    <subcellularLocation>
        <location evidence="1 18">Cytoplasm</location>
    </subcellularLocation>
</comment>
<evidence type="ECO:0000256" key="9">
    <source>
        <dbReference type="ARBA" id="ARBA00022842"/>
    </source>
</evidence>
<keyword evidence="21" id="KW-1185">Reference proteome</keyword>
<dbReference type="SUPFAM" id="SSF53448">
    <property type="entry name" value="Nucleotide-diphospho-sugar transferases"/>
    <property type="match status" value="1"/>
</dbReference>
<dbReference type="GO" id="GO:0016020">
    <property type="term" value="C:membrane"/>
    <property type="evidence" value="ECO:0007669"/>
    <property type="project" value="GOC"/>
</dbReference>
<feature type="binding site" evidence="18">
    <location>
        <position position="364"/>
    </location>
    <ligand>
        <name>acetyl-CoA</name>
        <dbReference type="ChEBI" id="CHEBI:57288"/>
    </ligand>
</feature>
<dbReference type="GO" id="GO:0009245">
    <property type="term" value="P:lipid A biosynthetic process"/>
    <property type="evidence" value="ECO:0007669"/>
    <property type="project" value="UniProtKB-UniRule"/>
</dbReference>
<dbReference type="NCBIfam" id="NF010933">
    <property type="entry name" value="PRK14353.1"/>
    <property type="match status" value="1"/>
</dbReference>
<keyword evidence="7 18" id="KW-0479">Metal-binding</keyword>
<feature type="binding site" evidence="18">
    <location>
        <position position="335"/>
    </location>
    <ligand>
        <name>UDP-N-acetyl-alpha-D-glucosamine</name>
        <dbReference type="ChEBI" id="CHEBI:57705"/>
    </ligand>
</feature>
<feature type="binding site" evidence="18">
    <location>
        <position position="407"/>
    </location>
    <ligand>
        <name>acetyl-CoA</name>
        <dbReference type="ChEBI" id="CHEBI:57288"/>
    </ligand>
</feature>
<dbReference type="GO" id="GO:0009252">
    <property type="term" value="P:peptidoglycan biosynthetic process"/>
    <property type="evidence" value="ECO:0007669"/>
    <property type="project" value="UniProtKB-UniRule"/>
</dbReference>
<feature type="binding site" evidence="18">
    <location>
        <position position="228"/>
    </location>
    <ligand>
        <name>UDP-N-acetyl-alpha-D-glucosamine</name>
        <dbReference type="ChEBI" id="CHEBI:57705"/>
    </ligand>
</feature>
<feature type="binding site" evidence="18">
    <location>
        <position position="228"/>
    </location>
    <ligand>
        <name>Mg(2+)</name>
        <dbReference type="ChEBI" id="CHEBI:18420"/>
    </ligand>
</feature>
<comment type="function">
    <text evidence="17 18">Catalyzes the last two sequential reactions in the de novo biosynthetic pathway for UDP-N-acetylglucosamine (UDP-GlcNAc). The C-terminal domain catalyzes the transfer of acetyl group from acetyl coenzyme A to glucosamine-1-phosphate (GlcN-1-P) to produce N-acetylglucosamine-1-phosphate (GlcNAc-1-P), which is converted into UDP-GlcNAc by the transfer of uridine 5-monophosphate (from uridine 5-triphosphate), a reaction catalyzed by the N-terminal domain.</text>
</comment>
<dbReference type="InterPro" id="IPR011004">
    <property type="entry name" value="Trimer_LpxA-like_sf"/>
</dbReference>
<feature type="binding site" evidence="18">
    <location>
        <begin position="370"/>
        <end position="371"/>
    </location>
    <ligand>
        <name>acetyl-CoA</name>
        <dbReference type="ChEBI" id="CHEBI:57288"/>
    </ligand>
</feature>
<dbReference type="InterPro" id="IPR018357">
    <property type="entry name" value="Hexapep_transf_CS"/>
</dbReference>
<keyword evidence="10 18" id="KW-0133">Cell shape</keyword>
<keyword evidence="4 18" id="KW-0963">Cytoplasm</keyword>
<dbReference type="GO" id="GO:0071555">
    <property type="term" value="P:cell wall organization"/>
    <property type="evidence" value="ECO:0007669"/>
    <property type="project" value="UniProtKB-KW"/>
</dbReference>
<dbReference type="InterPro" id="IPR025877">
    <property type="entry name" value="MobA-like_NTP_Trfase"/>
</dbReference>
<dbReference type="NCBIfam" id="TIGR01173">
    <property type="entry name" value="glmU"/>
    <property type="match status" value="1"/>
</dbReference>
<feature type="binding site" evidence="18">
    <location>
        <begin position="9"/>
        <end position="12"/>
    </location>
    <ligand>
        <name>UDP-N-acetyl-alpha-D-glucosamine</name>
        <dbReference type="ChEBI" id="CHEBI:57705"/>
    </ligand>
</feature>
<comment type="pathway">
    <text evidence="18">Bacterial outer membrane biogenesis; LPS lipid A biosynthesis.</text>
</comment>
<feature type="binding site" evidence="18">
    <location>
        <position position="424"/>
    </location>
    <ligand>
        <name>acetyl-CoA</name>
        <dbReference type="ChEBI" id="CHEBI:57288"/>
    </ligand>
</feature>
<comment type="catalytic activity">
    <reaction evidence="16 18">
        <text>N-acetyl-alpha-D-glucosamine 1-phosphate + UTP + H(+) = UDP-N-acetyl-alpha-D-glucosamine + diphosphate</text>
        <dbReference type="Rhea" id="RHEA:13509"/>
        <dbReference type="ChEBI" id="CHEBI:15378"/>
        <dbReference type="ChEBI" id="CHEBI:33019"/>
        <dbReference type="ChEBI" id="CHEBI:46398"/>
        <dbReference type="ChEBI" id="CHEBI:57705"/>
        <dbReference type="ChEBI" id="CHEBI:57776"/>
        <dbReference type="EC" id="2.7.7.23"/>
    </reaction>
</comment>
<dbReference type="Gene3D" id="3.90.550.10">
    <property type="entry name" value="Spore Coat Polysaccharide Biosynthesis Protein SpsA, Chain A"/>
    <property type="match status" value="1"/>
</dbReference>
<keyword evidence="11 18" id="KW-0573">Peptidoglycan synthesis</keyword>
<dbReference type="InterPro" id="IPR005882">
    <property type="entry name" value="Bifunctional_GlmU"/>
</dbReference>
<evidence type="ECO:0000256" key="14">
    <source>
        <dbReference type="ARBA" id="ARBA00023316"/>
    </source>
</evidence>
<evidence type="ECO:0000256" key="15">
    <source>
        <dbReference type="ARBA" id="ARBA00048247"/>
    </source>
</evidence>
<dbReference type="GO" id="GO:0019134">
    <property type="term" value="F:glucosamine-1-phosphate N-acetyltransferase activity"/>
    <property type="evidence" value="ECO:0007669"/>
    <property type="project" value="UniProtKB-UniRule"/>
</dbReference>
<feature type="binding site" evidence="18">
    <location>
        <begin position="81"/>
        <end position="82"/>
    </location>
    <ligand>
        <name>UDP-N-acetyl-alpha-D-glucosamine</name>
        <dbReference type="ChEBI" id="CHEBI:57705"/>
    </ligand>
</feature>
<dbReference type="PANTHER" id="PTHR43584:SF3">
    <property type="entry name" value="BIFUNCTIONAL PROTEIN GLMU"/>
    <property type="match status" value="1"/>
</dbReference>
<comment type="catalytic activity">
    <reaction evidence="15 18">
        <text>alpha-D-glucosamine 1-phosphate + acetyl-CoA = N-acetyl-alpha-D-glucosamine 1-phosphate + CoA + H(+)</text>
        <dbReference type="Rhea" id="RHEA:13725"/>
        <dbReference type="ChEBI" id="CHEBI:15378"/>
        <dbReference type="ChEBI" id="CHEBI:57287"/>
        <dbReference type="ChEBI" id="CHEBI:57288"/>
        <dbReference type="ChEBI" id="CHEBI:57776"/>
        <dbReference type="ChEBI" id="CHEBI:58516"/>
        <dbReference type="EC" id="2.3.1.157"/>
    </reaction>
</comment>
<feature type="binding site" evidence="18">
    <location>
        <position position="361"/>
    </location>
    <ligand>
        <name>UDP-N-acetyl-alpha-D-glucosamine</name>
        <dbReference type="ChEBI" id="CHEBI:57705"/>
    </ligand>
</feature>
<dbReference type="Proteomes" id="UP000199347">
    <property type="component" value="Unassembled WGS sequence"/>
</dbReference>
<dbReference type="GO" id="GO:0003977">
    <property type="term" value="F:UDP-N-acetylglucosamine diphosphorylase activity"/>
    <property type="evidence" value="ECO:0007669"/>
    <property type="project" value="UniProtKB-UniRule"/>
</dbReference>
<evidence type="ECO:0000256" key="12">
    <source>
        <dbReference type="ARBA" id="ARBA00023268"/>
    </source>
</evidence>
<evidence type="ECO:0000256" key="6">
    <source>
        <dbReference type="ARBA" id="ARBA00022695"/>
    </source>
</evidence>
<dbReference type="Pfam" id="PF00132">
    <property type="entry name" value="Hexapep"/>
    <property type="match status" value="1"/>
</dbReference>
<evidence type="ECO:0000256" key="3">
    <source>
        <dbReference type="ARBA" id="ARBA00007947"/>
    </source>
</evidence>
<dbReference type="UniPathway" id="UPA00113">
    <property type="reaction ID" value="UER00532"/>
</dbReference>
<dbReference type="EC" id="2.7.7.23" evidence="18"/>
<name>A0A1G5NIG4_AFIMA</name>
<dbReference type="EMBL" id="FMVW01000004">
    <property type="protein sequence ID" value="SCZ36519.1"/>
    <property type="molecule type" value="Genomic_DNA"/>
</dbReference>
<keyword evidence="5 18" id="KW-0808">Transferase</keyword>
<comment type="caution">
    <text evidence="18">Lacks conserved residue(s) required for the propagation of feature annotation.</text>
</comment>
<dbReference type="GO" id="GO:0005737">
    <property type="term" value="C:cytoplasm"/>
    <property type="evidence" value="ECO:0007669"/>
    <property type="project" value="UniProtKB-SubCell"/>
</dbReference>
<keyword evidence="8 18" id="KW-0677">Repeat</keyword>
<dbReference type="PROSITE" id="PS00101">
    <property type="entry name" value="HEXAPEP_TRANSFERASES"/>
    <property type="match status" value="1"/>
</dbReference>
<dbReference type="InterPro" id="IPR001451">
    <property type="entry name" value="Hexapep"/>
</dbReference>
<dbReference type="STRING" id="1120955.SAMN03080610_01998"/>
<feature type="binding site" evidence="18">
    <location>
        <position position="76"/>
    </location>
    <ligand>
        <name>UDP-N-acetyl-alpha-D-glucosamine</name>
        <dbReference type="ChEBI" id="CHEBI:57705"/>
    </ligand>
</feature>
<dbReference type="CDD" id="cd02540">
    <property type="entry name" value="GT2_GlmU_N_bac"/>
    <property type="match status" value="1"/>
</dbReference>
<comment type="cofactor">
    <cofactor evidence="18">
        <name>Mg(2+)</name>
        <dbReference type="ChEBI" id="CHEBI:18420"/>
    </cofactor>
    <text evidence="18">Binds 1 Mg(2+) ion per subunit.</text>
</comment>
<evidence type="ECO:0000256" key="2">
    <source>
        <dbReference type="ARBA" id="ARBA00007707"/>
    </source>
</evidence>
<keyword evidence="9 18" id="KW-0460">Magnesium</keyword>
<feature type="binding site" evidence="18">
    <location>
        <position position="106"/>
    </location>
    <ligand>
        <name>Mg(2+)</name>
        <dbReference type="ChEBI" id="CHEBI:18420"/>
    </ligand>
</feature>
<keyword evidence="12 18" id="KW-0511">Multifunctional enzyme</keyword>
<reference evidence="20 21" key="1">
    <citation type="submission" date="2016-10" db="EMBL/GenBank/DDBJ databases">
        <authorList>
            <person name="de Groot N.N."/>
        </authorList>
    </citation>
    <scope>NUCLEOTIDE SEQUENCE [LARGE SCALE GENOMIC DNA]</scope>
    <source>
        <strain evidence="20 21">DSM 2698</strain>
    </source>
</reference>
<dbReference type="GO" id="GO:0000287">
    <property type="term" value="F:magnesium ion binding"/>
    <property type="evidence" value="ECO:0007669"/>
    <property type="project" value="UniProtKB-UniRule"/>
</dbReference>
<feature type="binding site" evidence="18">
    <location>
        <position position="317"/>
    </location>
    <ligand>
        <name>UDP-N-acetyl-alpha-D-glucosamine</name>
        <dbReference type="ChEBI" id="CHEBI:57705"/>
    </ligand>
</feature>
<dbReference type="Gene3D" id="2.160.10.10">
    <property type="entry name" value="Hexapeptide repeat proteins"/>
    <property type="match status" value="1"/>
</dbReference>
<dbReference type="AlphaFoldDB" id="A0A1G5NIG4"/>
<comment type="similarity">
    <text evidence="3 18">In the N-terminal section; belongs to the N-acetylglucosamine-1-phosphate uridyltransferase family.</text>
</comment>
<evidence type="ECO:0000256" key="18">
    <source>
        <dbReference type="HAMAP-Rule" id="MF_01631"/>
    </source>
</evidence>
<comment type="pathway">
    <text evidence="18">Nucleotide-sugar biosynthesis; UDP-N-acetyl-alpha-D-glucosamine biosynthesis; N-acetyl-alpha-D-glucosamine 1-phosphate from alpha-D-glucosamine 6-phosphate (route II): step 2/2.</text>
</comment>
<evidence type="ECO:0000256" key="10">
    <source>
        <dbReference type="ARBA" id="ARBA00022960"/>
    </source>
</evidence>
<dbReference type="PANTHER" id="PTHR43584">
    <property type="entry name" value="NUCLEOTIDYL TRANSFERASE"/>
    <property type="match status" value="1"/>
</dbReference>
<feature type="region of interest" description="Linker" evidence="18">
    <location>
        <begin position="231"/>
        <end position="251"/>
    </location>
</feature>
<dbReference type="RefSeq" id="WP_092812174.1">
    <property type="nucleotide sequence ID" value="NZ_FMVW01000004.1"/>
</dbReference>
<dbReference type="HAMAP" id="MF_01631">
    <property type="entry name" value="GlmU"/>
    <property type="match status" value="1"/>
</dbReference>
<protein>
    <recommendedName>
        <fullName evidence="18">Bifunctional protein GlmU</fullName>
    </recommendedName>
    <domain>
        <recommendedName>
            <fullName evidence="18">UDP-N-acetylglucosamine pyrophosphorylase</fullName>
            <ecNumber evidence="18">2.7.7.23</ecNumber>
        </recommendedName>
        <alternativeName>
            <fullName evidence="18">N-acetylglucosamine-1-phosphate uridyltransferase</fullName>
        </alternativeName>
    </domain>
    <domain>
        <recommendedName>
            <fullName evidence="18">Glucosamine-1-phosphate N-acetyltransferase</fullName>
            <ecNumber evidence="18">2.3.1.157</ecNumber>
        </recommendedName>
    </domain>
</protein>
<feature type="active site" description="Proton acceptor" evidence="18">
    <location>
        <position position="347"/>
    </location>
</feature>
<keyword evidence="6 18" id="KW-0548">Nucleotidyltransferase</keyword>
<keyword evidence="14 18" id="KW-0961">Cell wall biogenesis/degradation</keyword>
<comment type="pathway">
    <text evidence="18">Nucleotide-sugar biosynthesis; UDP-N-acetyl-alpha-D-glucosamine biosynthesis; UDP-N-acetyl-alpha-D-glucosamine from N-acetyl-alpha-D-glucosamine 1-phosphate: step 1/1.</text>
</comment>
<evidence type="ECO:0000313" key="20">
    <source>
        <dbReference type="EMBL" id="SCZ36519.1"/>
    </source>
</evidence>
<feature type="binding site" evidence="18">
    <location>
        <position position="142"/>
    </location>
    <ligand>
        <name>UDP-N-acetyl-alpha-D-glucosamine</name>
        <dbReference type="ChEBI" id="CHEBI:57705"/>
    </ligand>
</feature>
<dbReference type="CDD" id="cd03353">
    <property type="entry name" value="LbH_GlmU_C"/>
    <property type="match status" value="1"/>
</dbReference>
<dbReference type="SUPFAM" id="SSF51161">
    <property type="entry name" value="Trimeric LpxA-like enzymes"/>
    <property type="match status" value="1"/>
</dbReference>
<dbReference type="InterPro" id="IPR050065">
    <property type="entry name" value="GlmU-like"/>
</dbReference>
<evidence type="ECO:0000256" key="1">
    <source>
        <dbReference type="ARBA" id="ARBA00004496"/>
    </source>
</evidence>
<evidence type="ECO:0000256" key="8">
    <source>
        <dbReference type="ARBA" id="ARBA00022737"/>
    </source>
</evidence>
<dbReference type="UniPathway" id="UPA00973"/>
<feature type="binding site" evidence="18">
    <location>
        <position position="171"/>
    </location>
    <ligand>
        <name>UDP-N-acetyl-alpha-D-glucosamine</name>
        <dbReference type="ChEBI" id="CHEBI:57705"/>
    </ligand>
</feature>
<accession>A0A1G5NIG4</accession>
<dbReference type="EC" id="2.3.1.157" evidence="18"/>
<feature type="domain" description="MobA-like NTP transferase" evidence="19">
    <location>
        <begin position="7"/>
        <end position="143"/>
    </location>
</feature>
<dbReference type="GO" id="GO:0006048">
    <property type="term" value="P:UDP-N-acetylglucosamine biosynthetic process"/>
    <property type="evidence" value="ECO:0007669"/>
    <property type="project" value="UniProtKB-UniPathway"/>
</dbReference>
<evidence type="ECO:0000256" key="13">
    <source>
        <dbReference type="ARBA" id="ARBA00023315"/>
    </source>
</evidence>